<sequence length="232" mass="26060">MKNKLFIATCLLLLTGNLVSAQYVTRFVKSGIIDFNKSTNVYALIKREIALSKDENIFSAKAFEAYKKNHPQIQISKSTLKFGDNKTLFTPEIDEEDNNTNNWFDMPMSQQFNTTYTDNNTSTKLSQKKVFEETFLVKDSTAKIKWKITGETRDILGYTCRRANGLVLDSIYVVAFYTDQIPVVGGPESFTGLPGMILQVALPHENVSWVATKVTDVTVPAATIIPPKKANR</sequence>
<accession>A0ABX1W3Q2</accession>
<reference evidence="2 3" key="1">
    <citation type="submission" date="2020-05" db="EMBL/GenBank/DDBJ databases">
        <authorList>
            <person name="Khan S.A."/>
            <person name="Jeon C.O."/>
            <person name="Chun B.H."/>
        </authorList>
    </citation>
    <scope>NUCLEOTIDE SEQUENCE [LARGE SCALE GENOMIC DNA]</scope>
    <source>
        <strain evidence="2 3">S1162</strain>
    </source>
</reference>
<protein>
    <submittedName>
        <fullName evidence="2">GLPGLI family protein</fullName>
    </submittedName>
</protein>
<organism evidence="2 3">
    <name type="scientific">Mucilaginibacter humi</name>
    <dbReference type="NCBI Taxonomy" id="2732510"/>
    <lineage>
        <taxon>Bacteria</taxon>
        <taxon>Pseudomonadati</taxon>
        <taxon>Bacteroidota</taxon>
        <taxon>Sphingobacteriia</taxon>
        <taxon>Sphingobacteriales</taxon>
        <taxon>Sphingobacteriaceae</taxon>
        <taxon>Mucilaginibacter</taxon>
    </lineage>
</organism>
<feature type="signal peptide" evidence="1">
    <location>
        <begin position="1"/>
        <end position="21"/>
    </location>
</feature>
<keyword evidence="3" id="KW-1185">Reference proteome</keyword>
<keyword evidence="1" id="KW-0732">Signal</keyword>
<dbReference type="Proteomes" id="UP000566071">
    <property type="component" value="Unassembled WGS sequence"/>
</dbReference>
<evidence type="ECO:0000256" key="1">
    <source>
        <dbReference type="SAM" id="SignalP"/>
    </source>
</evidence>
<dbReference type="Pfam" id="PF22252">
    <property type="entry name" value="PNGase_F-II_N"/>
    <property type="match status" value="1"/>
</dbReference>
<evidence type="ECO:0000313" key="2">
    <source>
        <dbReference type="EMBL" id="NNU34484.1"/>
    </source>
</evidence>
<evidence type="ECO:0000313" key="3">
    <source>
        <dbReference type="Proteomes" id="UP000566071"/>
    </source>
</evidence>
<dbReference type="EMBL" id="JABFCR010000049">
    <property type="protein sequence ID" value="NNU34484.1"/>
    <property type="molecule type" value="Genomic_DNA"/>
</dbReference>
<feature type="chain" id="PRO_5046285362" evidence="1">
    <location>
        <begin position="22"/>
        <end position="232"/>
    </location>
</feature>
<gene>
    <name evidence="2" type="ORF">HK413_10830</name>
</gene>
<dbReference type="InterPro" id="IPR005901">
    <property type="entry name" value="GLPGLI"/>
</dbReference>
<dbReference type="NCBIfam" id="TIGR01200">
    <property type="entry name" value="GLPGLI"/>
    <property type="match status" value="1"/>
</dbReference>
<comment type="caution">
    <text evidence="2">The sequence shown here is derived from an EMBL/GenBank/DDBJ whole genome shotgun (WGS) entry which is preliminary data.</text>
</comment>
<name>A0ABX1W3Q2_9SPHI</name>
<proteinExistence type="predicted"/>